<evidence type="ECO:0000313" key="11">
    <source>
        <dbReference type="EMBL" id="KAG9466833.1"/>
    </source>
</evidence>
<dbReference type="EMBL" id="WNTK01001793">
    <property type="protein sequence ID" value="KAG9466833.1"/>
    <property type="molecule type" value="Genomic_DNA"/>
</dbReference>
<keyword evidence="4" id="KW-0732">Signal</keyword>
<dbReference type="Proteomes" id="UP000770717">
    <property type="component" value="Unassembled WGS sequence"/>
</dbReference>
<dbReference type="InterPro" id="IPR013783">
    <property type="entry name" value="Ig-like_fold"/>
</dbReference>
<evidence type="ECO:0000256" key="1">
    <source>
        <dbReference type="ARBA" id="ARBA00004613"/>
    </source>
</evidence>
<keyword evidence="8" id="KW-0393">Immunoglobulin domain</keyword>
<dbReference type="FunFam" id="2.60.40.10:FF:000188">
    <property type="entry name" value="Interleukin-1 receptor accessory protein-like 1"/>
    <property type="match status" value="1"/>
</dbReference>
<keyword evidence="9" id="KW-1133">Transmembrane helix</keyword>
<evidence type="ECO:0000259" key="10">
    <source>
        <dbReference type="PROSITE" id="PS50835"/>
    </source>
</evidence>
<keyword evidence="3" id="KW-0964">Secreted</keyword>
<dbReference type="Gene3D" id="2.60.40.10">
    <property type="entry name" value="Immunoglobulins"/>
    <property type="match status" value="2"/>
</dbReference>
<evidence type="ECO:0000256" key="8">
    <source>
        <dbReference type="ARBA" id="ARBA00023319"/>
    </source>
</evidence>
<dbReference type="InterPro" id="IPR015621">
    <property type="entry name" value="IL-1_rcpt_fam"/>
</dbReference>
<protein>
    <recommendedName>
        <fullName evidence="10">Ig-like domain-containing protein</fullName>
    </recommendedName>
</protein>
<comment type="caution">
    <text evidence="11">The sequence shown here is derived from an EMBL/GenBank/DDBJ whole genome shotgun (WGS) entry which is preliminary data.</text>
</comment>
<sequence>MSRGYLRRSPLSGIEPPVLQTVSLPNKCKVQITHPVSYYELFGELATIQCPVSQYLSLDFSTVELVWTRNGSEIVYTAEEPRIQRKKDALWFFPAIKEDTGIYTCIVRNASYCVEISLSLNVMNDTPTSFPYLKYEQIALENTEFRMTCPALPDFTKDHMNMKINWFKDGQPLLNDSSKYRYFDETTYMLVNDVCHGDEAYYKCQLTFSLENTDYTISRIIQLRIIGITGSFLNRDGWCYVGETTEADGQYFELPLIFERIAEEDFSTDFKCVALNDYGQEVLPTQIKQAASSFAWYIAAVPAFVVFLIIMIIFITKHRKCGNKNDYSLAKS</sequence>
<dbReference type="PROSITE" id="PS50835">
    <property type="entry name" value="IG_LIKE"/>
    <property type="match status" value="2"/>
</dbReference>
<reference evidence="11" key="1">
    <citation type="thesis" date="2020" institute="ProQuest LLC" country="789 East Eisenhower Parkway, Ann Arbor, MI, USA">
        <title>Comparative Genomics and Chromosome Evolution.</title>
        <authorList>
            <person name="Mudd A.B."/>
        </authorList>
    </citation>
    <scope>NUCLEOTIDE SEQUENCE</scope>
    <source>
        <strain evidence="11">HN-11 Male</strain>
        <tissue evidence="11">Kidney and liver</tissue>
    </source>
</reference>
<dbReference type="SMART" id="SM00408">
    <property type="entry name" value="IGc2"/>
    <property type="match status" value="2"/>
</dbReference>
<evidence type="ECO:0000256" key="9">
    <source>
        <dbReference type="SAM" id="Phobius"/>
    </source>
</evidence>
<evidence type="ECO:0000256" key="2">
    <source>
        <dbReference type="ARBA" id="ARBA00009752"/>
    </source>
</evidence>
<name>A0A8J6JJ56_ELECQ</name>
<feature type="domain" description="Ig-like" evidence="10">
    <location>
        <begin position="127"/>
        <end position="218"/>
    </location>
</feature>
<comment type="similarity">
    <text evidence="2">Belongs to the interleukin-1 receptor family.</text>
</comment>
<dbReference type="SMART" id="SM00409">
    <property type="entry name" value="IG"/>
    <property type="match status" value="2"/>
</dbReference>
<proteinExistence type="inferred from homology"/>
<dbReference type="PANTHER" id="PTHR11890">
    <property type="entry name" value="INTERLEUKIN-1 RECEPTOR FAMILY MEMBER"/>
    <property type="match status" value="1"/>
</dbReference>
<feature type="transmembrane region" description="Helical" evidence="9">
    <location>
        <begin position="294"/>
        <end position="315"/>
    </location>
</feature>
<keyword evidence="5" id="KW-0677">Repeat</keyword>
<dbReference type="InterPro" id="IPR013151">
    <property type="entry name" value="Immunoglobulin_dom"/>
</dbReference>
<dbReference type="InterPro" id="IPR003598">
    <property type="entry name" value="Ig_sub2"/>
</dbReference>
<dbReference type="Pfam" id="PF00047">
    <property type="entry name" value="ig"/>
    <property type="match status" value="1"/>
</dbReference>
<evidence type="ECO:0000256" key="3">
    <source>
        <dbReference type="ARBA" id="ARBA00022525"/>
    </source>
</evidence>
<keyword evidence="9" id="KW-0472">Membrane</keyword>
<dbReference type="InterPro" id="IPR007110">
    <property type="entry name" value="Ig-like_dom"/>
</dbReference>
<dbReference type="SUPFAM" id="SSF48726">
    <property type="entry name" value="Immunoglobulin"/>
    <property type="match status" value="2"/>
</dbReference>
<organism evidence="11 12">
    <name type="scientific">Eleutherodactylus coqui</name>
    <name type="common">Puerto Rican coqui</name>
    <dbReference type="NCBI Taxonomy" id="57060"/>
    <lineage>
        <taxon>Eukaryota</taxon>
        <taxon>Metazoa</taxon>
        <taxon>Chordata</taxon>
        <taxon>Craniata</taxon>
        <taxon>Vertebrata</taxon>
        <taxon>Euteleostomi</taxon>
        <taxon>Amphibia</taxon>
        <taxon>Batrachia</taxon>
        <taxon>Anura</taxon>
        <taxon>Neobatrachia</taxon>
        <taxon>Hyloidea</taxon>
        <taxon>Eleutherodactylidae</taxon>
        <taxon>Eleutherodactylinae</taxon>
        <taxon>Eleutherodactylus</taxon>
        <taxon>Eleutherodactylus</taxon>
    </lineage>
</organism>
<keyword evidence="12" id="KW-1185">Reference proteome</keyword>
<gene>
    <name evidence="11" type="ORF">GDO78_016022</name>
</gene>
<dbReference type="InterPro" id="IPR004074">
    <property type="entry name" value="IL-1_rcpt_I/II-typ"/>
</dbReference>
<dbReference type="OrthoDB" id="9881731at2759"/>
<evidence type="ECO:0000256" key="4">
    <source>
        <dbReference type="ARBA" id="ARBA00022729"/>
    </source>
</evidence>
<keyword evidence="9" id="KW-0812">Transmembrane</keyword>
<evidence type="ECO:0000313" key="12">
    <source>
        <dbReference type="Proteomes" id="UP000770717"/>
    </source>
</evidence>
<dbReference type="AlphaFoldDB" id="A0A8J6JJ56"/>
<evidence type="ECO:0000256" key="7">
    <source>
        <dbReference type="ARBA" id="ARBA00023180"/>
    </source>
</evidence>
<dbReference type="GO" id="GO:0005576">
    <property type="term" value="C:extracellular region"/>
    <property type="evidence" value="ECO:0007669"/>
    <property type="project" value="UniProtKB-SubCell"/>
</dbReference>
<dbReference type="InterPro" id="IPR036179">
    <property type="entry name" value="Ig-like_dom_sf"/>
</dbReference>
<accession>A0A8J6JJ56</accession>
<keyword evidence="6" id="KW-1015">Disulfide bond</keyword>
<keyword evidence="7" id="KW-0325">Glycoprotein</keyword>
<feature type="domain" description="Ig-like" evidence="10">
    <location>
        <begin position="16"/>
        <end position="121"/>
    </location>
</feature>
<comment type="subcellular location">
    <subcellularLocation>
        <location evidence="1">Secreted</location>
    </subcellularLocation>
</comment>
<evidence type="ECO:0000256" key="6">
    <source>
        <dbReference type="ARBA" id="ARBA00023157"/>
    </source>
</evidence>
<dbReference type="InterPro" id="IPR003599">
    <property type="entry name" value="Ig_sub"/>
</dbReference>
<dbReference type="PANTHER" id="PTHR11890:SF3">
    <property type="entry name" value="INTERLEUKIN-1 RECEPTOR TYPE 2"/>
    <property type="match status" value="1"/>
</dbReference>
<dbReference type="GO" id="GO:0004908">
    <property type="term" value="F:interleukin-1 receptor activity"/>
    <property type="evidence" value="ECO:0007669"/>
    <property type="project" value="InterPro"/>
</dbReference>
<evidence type="ECO:0000256" key="5">
    <source>
        <dbReference type="ARBA" id="ARBA00022737"/>
    </source>
</evidence>
<dbReference type="PRINTS" id="PR01536">
    <property type="entry name" value="INTRLKN1R12F"/>
</dbReference>